<dbReference type="InterPro" id="IPR036388">
    <property type="entry name" value="WH-like_DNA-bd_sf"/>
</dbReference>
<dbReference type="PANTHER" id="PTHR38600">
    <property type="entry name" value="TRANSCRIPTIONAL REGULATORY PROTEIN"/>
    <property type="match status" value="1"/>
</dbReference>
<name>A0ABU9DE96_9BACL</name>
<reference evidence="3 4" key="1">
    <citation type="submission" date="2024-04" db="EMBL/GenBank/DDBJ databases">
        <title>draft genome sequnece of Paenibacillus filicis.</title>
        <authorList>
            <person name="Kim D.-U."/>
        </authorList>
    </citation>
    <scope>NUCLEOTIDE SEQUENCE [LARGE SCALE GENOMIC DNA]</scope>
    <source>
        <strain evidence="3 4">KACC14197</strain>
    </source>
</reference>
<dbReference type="SMART" id="SM00418">
    <property type="entry name" value="HTH_ARSR"/>
    <property type="match status" value="1"/>
</dbReference>
<feature type="domain" description="HTH arsR-type" evidence="2">
    <location>
        <begin position="8"/>
        <end position="83"/>
    </location>
</feature>
<evidence type="ECO:0000313" key="4">
    <source>
        <dbReference type="Proteomes" id="UP001469365"/>
    </source>
</evidence>
<proteinExistence type="predicted"/>
<dbReference type="SUPFAM" id="SSF46785">
    <property type="entry name" value="Winged helix' DNA-binding domain"/>
    <property type="match status" value="1"/>
</dbReference>
<dbReference type="Pfam" id="PF12840">
    <property type="entry name" value="HTH_20"/>
    <property type="match status" value="1"/>
</dbReference>
<accession>A0ABU9DE96</accession>
<evidence type="ECO:0000259" key="2">
    <source>
        <dbReference type="SMART" id="SM00418"/>
    </source>
</evidence>
<keyword evidence="1" id="KW-0238">DNA-binding</keyword>
<dbReference type="InterPro" id="IPR036390">
    <property type="entry name" value="WH_DNA-bd_sf"/>
</dbReference>
<gene>
    <name evidence="3" type="ORF">WMW72_00810</name>
</gene>
<organism evidence="3 4">
    <name type="scientific">Paenibacillus filicis</name>
    <dbReference type="NCBI Taxonomy" id="669464"/>
    <lineage>
        <taxon>Bacteria</taxon>
        <taxon>Bacillati</taxon>
        <taxon>Bacillota</taxon>
        <taxon>Bacilli</taxon>
        <taxon>Bacillales</taxon>
        <taxon>Paenibacillaceae</taxon>
        <taxon>Paenibacillus</taxon>
    </lineage>
</organism>
<dbReference type="Proteomes" id="UP001469365">
    <property type="component" value="Unassembled WGS sequence"/>
</dbReference>
<comment type="caution">
    <text evidence="3">The sequence shown here is derived from an EMBL/GenBank/DDBJ whole genome shotgun (WGS) entry which is preliminary data.</text>
</comment>
<dbReference type="Gene3D" id="1.10.10.10">
    <property type="entry name" value="Winged helix-like DNA-binding domain superfamily/Winged helix DNA-binding domain"/>
    <property type="match status" value="1"/>
</dbReference>
<keyword evidence="4" id="KW-1185">Reference proteome</keyword>
<dbReference type="CDD" id="cd00090">
    <property type="entry name" value="HTH_ARSR"/>
    <property type="match status" value="1"/>
</dbReference>
<dbReference type="PANTHER" id="PTHR38600:SF2">
    <property type="entry name" value="SLL0088 PROTEIN"/>
    <property type="match status" value="1"/>
</dbReference>
<evidence type="ECO:0000313" key="3">
    <source>
        <dbReference type="EMBL" id="MEK8126447.1"/>
    </source>
</evidence>
<evidence type="ECO:0000256" key="1">
    <source>
        <dbReference type="ARBA" id="ARBA00023125"/>
    </source>
</evidence>
<protein>
    <submittedName>
        <fullName evidence="3">Metalloregulator ArsR/SmtB family transcription factor</fullName>
    </submittedName>
</protein>
<dbReference type="RefSeq" id="WP_341413505.1">
    <property type="nucleotide sequence ID" value="NZ_JBBPCC010000001.1"/>
</dbReference>
<dbReference type="EMBL" id="JBBPCC010000001">
    <property type="protein sequence ID" value="MEK8126447.1"/>
    <property type="molecule type" value="Genomic_DNA"/>
</dbReference>
<dbReference type="InterPro" id="IPR011991">
    <property type="entry name" value="ArsR-like_HTH"/>
</dbReference>
<dbReference type="InterPro" id="IPR001845">
    <property type="entry name" value="HTH_ArsR_DNA-bd_dom"/>
</dbReference>
<sequence>MNQEADVPTRKILVTLLKTKGAQSVGELAKQLGITEMAVRRHLNTLERDNLIESRLVRQAMGRPTHLYSLAPAADELFPKKYQHLTLDLLEELEALAGQEKVDLLFERRKDRLIGRYEDRMAGKPLSERVTELADIQNSNGYMVNLESKEDGSFVLQEHNCPISQVANQYNHACTCELAMFRDLLGSAATVERTECLAKGGSKCSYVIQPAEE</sequence>